<dbReference type="RefSeq" id="WP_311366177.1">
    <property type="nucleotide sequence ID" value="NZ_JAVRIC010000026.1"/>
</dbReference>
<evidence type="ECO:0000256" key="1">
    <source>
        <dbReference type="ARBA" id="ARBA00022679"/>
    </source>
</evidence>
<evidence type="ECO:0000256" key="2">
    <source>
        <dbReference type="RuleBase" id="RU003750"/>
    </source>
</evidence>
<keyword evidence="4" id="KW-1133">Transmembrane helix</keyword>
<keyword evidence="4" id="KW-0812">Transmembrane</keyword>
<gene>
    <name evidence="5" type="ORF">RM530_15555</name>
</gene>
<evidence type="ECO:0000256" key="3">
    <source>
        <dbReference type="SAM" id="MobiDB-lite"/>
    </source>
</evidence>
<proteinExistence type="inferred from homology"/>
<dbReference type="InterPro" id="IPR000462">
    <property type="entry name" value="CDP-OH_P_trans"/>
</dbReference>
<evidence type="ECO:0000313" key="5">
    <source>
        <dbReference type="EMBL" id="MDT0498765.1"/>
    </source>
</evidence>
<evidence type="ECO:0000256" key="4">
    <source>
        <dbReference type="SAM" id="Phobius"/>
    </source>
</evidence>
<comment type="caution">
    <text evidence="5">The sequence shown here is derived from an EMBL/GenBank/DDBJ whole genome shotgun (WGS) entry which is preliminary data.</text>
</comment>
<organism evidence="5 6">
    <name type="scientific">Banduia mediterranea</name>
    <dbReference type="NCBI Taxonomy" id="3075609"/>
    <lineage>
        <taxon>Bacteria</taxon>
        <taxon>Pseudomonadati</taxon>
        <taxon>Pseudomonadota</taxon>
        <taxon>Gammaproteobacteria</taxon>
        <taxon>Nevskiales</taxon>
        <taxon>Algiphilaceae</taxon>
        <taxon>Banduia</taxon>
    </lineage>
</organism>
<evidence type="ECO:0000313" key="6">
    <source>
        <dbReference type="Proteomes" id="UP001254608"/>
    </source>
</evidence>
<dbReference type="InterPro" id="IPR043130">
    <property type="entry name" value="CDP-OH_PTrfase_TM_dom"/>
</dbReference>
<protein>
    <submittedName>
        <fullName evidence="5">CDP-alcohol phosphatidyltransferase family protein</fullName>
        <ecNumber evidence="5">2.7.8.-</ecNumber>
    </submittedName>
</protein>
<name>A0ABU2WLL2_9GAMM</name>
<reference evidence="5 6" key="1">
    <citation type="submission" date="2023-09" db="EMBL/GenBank/DDBJ databases">
        <authorList>
            <person name="Rey-Velasco X."/>
        </authorList>
    </citation>
    <scope>NUCLEOTIDE SEQUENCE [LARGE SCALE GENOMIC DNA]</scope>
    <source>
        <strain evidence="5 6">W345</strain>
    </source>
</reference>
<feature type="region of interest" description="Disordered" evidence="3">
    <location>
        <begin position="13"/>
        <end position="35"/>
    </location>
</feature>
<keyword evidence="4" id="KW-0472">Membrane</keyword>
<dbReference type="PROSITE" id="PS00379">
    <property type="entry name" value="CDP_ALCOHOL_P_TRANSF"/>
    <property type="match status" value="1"/>
</dbReference>
<sequence length="409" mass="44305">MKLFIDNGGLRFESADHAKSPPGGVQRPRNPVRSVSTAEASAISAGIVGESALRVWGLSPQQRIGRQLARIGVPLGAAAPGGGQVLLLRADWVYDDVLLRGLAEAEGDLALLGDDGAPVALRLAASAADEGRALLAERRAPDSIPTVTAATLGSAYNDVLRKREAPYLLPLNAGNHAAVEKRIFGGAYKGVTDLVTLYLWPRPARAVTHWCARLGISPNQVTSLSLLLVLLAMYGFWTGHYVLGLLAAWPMTFLDTVDGKLARVTVRSSPFGNVFDHSIDLIHPPFWWWAWLVGLPAAGFSLPQASLVLGVIVAGYVLQRLEEGLFITWIGMEMHVWERFDSRFRLITARRNPNLLLLTASVLFGRPDLGILAVAVWTVLCLIVHALRLIQALLAKRRGPLRSWLASAP</sequence>
<dbReference type="Pfam" id="PF01066">
    <property type="entry name" value="CDP-OH_P_transf"/>
    <property type="match status" value="1"/>
</dbReference>
<feature type="transmembrane region" description="Helical" evidence="4">
    <location>
        <begin position="371"/>
        <end position="394"/>
    </location>
</feature>
<keyword evidence="1 2" id="KW-0808">Transferase</keyword>
<feature type="transmembrane region" description="Helical" evidence="4">
    <location>
        <begin position="288"/>
        <end position="318"/>
    </location>
</feature>
<accession>A0ABU2WLL2</accession>
<dbReference type="EC" id="2.7.8.-" evidence="5"/>
<dbReference type="Gene3D" id="1.20.120.1760">
    <property type="match status" value="1"/>
</dbReference>
<dbReference type="GO" id="GO:0016740">
    <property type="term" value="F:transferase activity"/>
    <property type="evidence" value="ECO:0007669"/>
    <property type="project" value="UniProtKB-KW"/>
</dbReference>
<feature type="transmembrane region" description="Helical" evidence="4">
    <location>
        <begin position="226"/>
        <end position="249"/>
    </location>
</feature>
<comment type="similarity">
    <text evidence="2">Belongs to the CDP-alcohol phosphatidyltransferase class-I family.</text>
</comment>
<dbReference type="InterPro" id="IPR048254">
    <property type="entry name" value="CDP_ALCOHOL_P_TRANSF_CS"/>
</dbReference>
<keyword evidence="6" id="KW-1185">Reference proteome</keyword>
<dbReference type="EMBL" id="JAVRIC010000026">
    <property type="protein sequence ID" value="MDT0498765.1"/>
    <property type="molecule type" value="Genomic_DNA"/>
</dbReference>
<dbReference type="Proteomes" id="UP001254608">
    <property type="component" value="Unassembled WGS sequence"/>
</dbReference>